<name>A0A072NGF9_SCHAZ</name>
<dbReference type="Gene3D" id="3.20.20.450">
    <property type="entry name" value="EAL domain"/>
    <property type="match status" value="1"/>
</dbReference>
<accession>A0A072NGF9</accession>
<organism evidence="2 3">
    <name type="scientific">Schinkia azotoformans MEV2011</name>
    <dbReference type="NCBI Taxonomy" id="1348973"/>
    <lineage>
        <taxon>Bacteria</taxon>
        <taxon>Bacillati</taxon>
        <taxon>Bacillota</taxon>
        <taxon>Bacilli</taxon>
        <taxon>Bacillales</taxon>
        <taxon>Bacillaceae</taxon>
        <taxon>Calidifontibacillus/Schinkia group</taxon>
        <taxon>Schinkia</taxon>
    </lineage>
</organism>
<dbReference type="Pfam" id="PF00563">
    <property type="entry name" value="EAL"/>
    <property type="match status" value="1"/>
</dbReference>
<dbReference type="GO" id="GO:0071111">
    <property type="term" value="F:cyclic-guanylate-specific phosphodiesterase activity"/>
    <property type="evidence" value="ECO:0007669"/>
    <property type="project" value="InterPro"/>
</dbReference>
<dbReference type="SMART" id="SM00052">
    <property type="entry name" value="EAL"/>
    <property type="match status" value="1"/>
</dbReference>
<dbReference type="InterPro" id="IPR050706">
    <property type="entry name" value="Cyclic-di-GMP_PDE-like"/>
</dbReference>
<dbReference type="PROSITE" id="PS50883">
    <property type="entry name" value="EAL"/>
    <property type="match status" value="1"/>
</dbReference>
<evidence type="ECO:0000313" key="3">
    <source>
        <dbReference type="Proteomes" id="UP000027936"/>
    </source>
</evidence>
<evidence type="ECO:0000313" key="2">
    <source>
        <dbReference type="EMBL" id="KEF36342.1"/>
    </source>
</evidence>
<proteinExistence type="predicted"/>
<dbReference type="OrthoDB" id="581425at2"/>
<dbReference type="Proteomes" id="UP000027936">
    <property type="component" value="Unassembled WGS sequence"/>
</dbReference>
<dbReference type="RefSeq" id="WP_035198475.1">
    <property type="nucleotide sequence ID" value="NZ_JJRY01000029.1"/>
</dbReference>
<gene>
    <name evidence="2" type="ORF">M670_04502</name>
</gene>
<dbReference type="PATRIC" id="fig|1348973.3.peg.4373"/>
<reference evidence="2 3" key="1">
    <citation type="submission" date="2014-04" db="EMBL/GenBank/DDBJ databases">
        <title>Draft genome sequence of Bacillus azotoformans MEV2011, a (co-) denitrifying strain unable to grow in the presence of oxygen.</title>
        <authorList>
            <person name="Nielsen M."/>
            <person name="Schreiber L."/>
            <person name="Finster K."/>
            <person name="Schramm A."/>
        </authorList>
    </citation>
    <scope>NUCLEOTIDE SEQUENCE [LARGE SCALE GENOMIC DNA]</scope>
    <source>
        <strain evidence="2 3">MEV2011</strain>
    </source>
</reference>
<feature type="domain" description="EAL" evidence="1">
    <location>
        <begin position="1"/>
        <end position="240"/>
    </location>
</feature>
<sequence length="240" mass="27613">MITNSAIYQLIEKDDFYHCSQSLYSALDWSRIGAEILLRSKLGETDLIFSQAKLVNKLYELETKSIFKVLQTYHSEENTLKDLLFINIFPSTILHHEFPAFIKKMSTDFPAKRQNIVFEIVNTDYIEDISSLKGRINLLKELGYLIAIDDVGKGWSTLDLIIELEPHYIKLDRFFSRNLSNSKQKQQMIKSLINYAHNSDIKVVLVGIEQETDLSIAKYLGVDICQGFLLDKPKPISQSV</sequence>
<dbReference type="InterPro" id="IPR035919">
    <property type="entry name" value="EAL_sf"/>
</dbReference>
<dbReference type="EMBL" id="JJRY01000029">
    <property type="protein sequence ID" value="KEF36342.1"/>
    <property type="molecule type" value="Genomic_DNA"/>
</dbReference>
<dbReference type="SUPFAM" id="SSF141868">
    <property type="entry name" value="EAL domain-like"/>
    <property type="match status" value="1"/>
</dbReference>
<protein>
    <submittedName>
        <fullName evidence="2">EAL domain-containing protein</fullName>
    </submittedName>
</protein>
<evidence type="ECO:0000259" key="1">
    <source>
        <dbReference type="PROSITE" id="PS50883"/>
    </source>
</evidence>
<comment type="caution">
    <text evidence="2">The sequence shown here is derived from an EMBL/GenBank/DDBJ whole genome shotgun (WGS) entry which is preliminary data.</text>
</comment>
<dbReference type="CDD" id="cd01948">
    <property type="entry name" value="EAL"/>
    <property type="match status" value="1"/>
</dbReference>
<dbReference type="InterPro" id="IPR001633">
    <property type="entry name" value="EAL_dom"/>
</dbReference>
<dbReference type="PANTHER" id="PTHR33121">
    <property type="entry name" value="CYCLIC DI-GMP PHOSPHODIESTERASE PDEF"/>
    <property type="match status" value="1"/>
</dbReference>
<dbReference type="AlphaFoldDB" id="A0A072NGF9"/>
<dbReference type="PANTHER" id="PTHR33121:SF76">
    <property type="entry name" value="SIGNALING PROTEIN"/>
    <property type="match status" value="1"/>
</dbReference>